<reference evidence="3" key="2">
    <citation type="submission" date="2023-06" db="EMBL/GenBank/DDBJ databases">
        <authorList>
            <person name="Zeman M."/>
            <person name="Kubasova T."/>
            <person name="Jahodarova E."/>
            <person name="Nykrynova M."/>
            <person name="Rychlik I."/>
        </authorList>
    </citation>
    <scope>NUCLEOTIDE SEQUENCE</scope>
    <source>
        <strain evidence="3">ET39</strain>
    </source>
</reference>
<sequence length="242" mass="27183">MREQLLAYALRYEGSWPQIAAAIRNAEPWQPVSYDGRYVTITDADYPARFRQLRYPPWVIFYAGNSDLWKQAGIAVIGARSTSAQGRECCRDITSILKEKYVIISGLAKGIDAIAHKEALDARTVAVIGCGIDVVYPRENAALYHSIKERQLIISEYPSHAKPFASHFPWRNRLIAALADAVVVIEAKERSGTMHTVNEALELSRPIYCAARSYLEKDYLGNALLLSQGAQPLWTREDVKEL</sequence>
<feature type="domain" description="Smf/DprA SLOG" evidence="2">
    <location>
        <begin position="38"/>
        <end position="239"/>
    </location>
</feature>
<proteinExistence type="inferred from homology"/>
<evidence type="ECO:0000313" key="3">
    <source>
        <dbReference type="EMBL" id="MDM8156352.1"/>
    </source>
</evidence>
<gene>
    <name evidence="3" type="primary">dprA</name>
    <name evidence="3" type="ORF">QUV96_01715</name>
</gene>
<reference evidence="3" key="1">
    <citation type="submission" date="2023-06" db="EMBL/GenBank/DDBJ databases">
        <title>Identification and characterization of horizontal gene transfer across gut microbiota members of farm animals based on homology search.</title>
        <authorList>
            <person name="Schwarzerova J."/>
            <person name="Nykrynova M."/>
            <person name="Jureckova K."/>
            <person name="Cejkova D."/>
            <person name="Rychlik I."/>
        </authorList>
    </citation>
    <scope>NUCLEOTIDE SEQUENCE</scope>
    <source>
        <strain evidence="3">ET39</strain>
    </source>
</reference>
<accession>A0ABT7U9S7</accession>
<evidence type="ECO:0000313" key="4">
    <source>
        <dbReference type="Proteomes" id="UP001529340"/>
    </source>
</evidence>
<dbReference type="Gene3D" id="3.40.50.450">
    <property type="match status" value="1"/>
</dbReference>
<dbReference type="InterPro" id="IPR057666">
    <property type="entry name" value="DrpA_SLOG"/>
</dbReference>
<dbReference type="PANTHER" id="PTHR43022">
    <property type="entry name" value="PROTEIN SMF"/>
    <property type="match status" value="1"/>
</dbReference>
<name>A0ABT7U9S7_9FIRM</name>
<dbReference type="Pfam" id="PF02481">
    <property type="entry name" value="DNA_processg_A"/>
    <property type="match status" value="1"/>
</dbReference>
<organism evidence="3 4">
    <name type="scientific">Amedibacillus dolichus</name>
    <dbReference type="NCBI Taxonomy" id="31971"/>
    <lineage>
        <taxon>Bacteria</taxon>
        <taxon>Bacillati</taxon>
        <taxon>Bacillota</taxon>
        <taxon>Erysipelotrichia</taxon>
        <taxon>Erysipelotrichales</taxon>
        <taxon>Erysipelotrichaceae</taxon>
        <taxon>Amedibacillus</taxon>
    </lineage>
</organism>
<evidence type="ECO:0000259" key="2">
    <source>
        <dbReference type="Pfam" id="PF02481"/>
    </source>
</evidence>
<dbReference type="Proteomes" id="UP001529340">
    <property type="component" value="Unassembled WGS sequence"/>
</dbReference>
<evidence type="ECO:0000256" key="1">
    <source>
        <dbReference type="ARBA" id="ARBA00006525"/>
    </source>
</evidence>
<comment type="caution">
    <text evidence="3">The sequence shown here is derived from an EMBL/GenBank/DDBJ whole genome shotgun (WGS) entry which is preliminary data.</text>
</comment>
<protein>
    <submittedName>
        <fullName evidence="3">DNA-processing protein DprA</fullName>
    </submittedName>
</protein>
<dbReference type="PANTHER" id="PTHR43022:SF1">
    <property type="entry name" value="PROTEIN SMF"/>
    <property type="match status" value="1"/>
</dbReference>
<dbReference type="EMBL" id="JAUDCG010000005">
    <property type="protein sequence ID" value="MDM8156352.1"/>
    <property type="molecule type" value="Genomic_DNA"/>
</dbReference>
<dbReference type="InterPro" id="IPR003488">
    <property type="entry name" value="DprA"/>
</dbReference>
<comment type="similarity">
    <text evidence="1">Belongs to the DprA/Smf family.</text>
</comment>
<dbReference type="NCBIfam" id="TIGR00732">
    <property type="entry name" value="dprA"/>
    <property type="match status" value="1"/>
</dbReference>
<dbReference type="SUPFAM" id="SSF102405">
    <property type="entry name" value="MCP/YpsA-like"/>
    <property type="match status" value="1"/>
</dbReference>
<keyword evidence="4" id="KW-1185">Reference proteome</keyword>
<dbReference type="RefSeq" id="WP_289606822.1">
    <property type="nucleotide sequence ID" value="NZ_JAUDCG010000005.1"/>
</dbReference>